<dbReference type="InterPro" id="IPR050500">
    <property type="entry name" value="Phos_Acetyltrans/Butyryltrans"/>
</dbReference>
<reference evidence="11" key="1">
    <citation type="submission" date="2015-01" db="EMBL/GenBank/DDBJ databases">
        <authorList>
            <person name="Manzoor Shahid"/>
            <person name="Zubair Saima"/>
        </authorList>
    </citation>
    <scope>NUCLEOTIDE SEQUENCE [LARGE SCALE GENOMIC DNA]</scope>
    <source>
        <strain evidence="11">Sp3</strain>
    </source>
</reference>
<dbReference type="InterPro" id="IPR012147">
    <property type="entry name" value="P_Ac_Bu_trans"/>
</dbReference>
<proteinExistence type="inferred from homology"/>
<dbReference type="PANTHER" id="PTHR43356">
    <property type="entry name" value="PHOSPHATE ACETYLTRANSFERASE"/>
    <property type="match status" value="1"/>
</dbReference>
<dbReference type="EMBL" id="CDRZ01000253">
    <property type="protein sequence ID" value="CEO89657.1"/>
    <property type="molecule type" value="Genomic_DNA"/>
</dbReference>
<evidence type="ECO:0000256" key="2">
    <source>
        <dbReference type="ARBA" id="ARBA00004989"/>
    </source>
</evidence>
<gene>
    <name evidence="10" type="primary">pta</name>
    <name evidence="10" type="ORF">SSCH_550011</name>
</gene>
<evidence type="ECO:0000313" key="11">
    <source>
        <dbReference type="Proteomes" id="UP000046155"/>
    </source>
</evidence>
<protein>
    <recommendedName>
        <fullName evidence="5">Phosphate acetyltransferase</fullName>
        <ecNumber evidence="4">2.3.1.8</ecNumber>
    </recommendedName>
    <alternativeName>
        <fullName evidence="8">Phosphotransacetylase</fullName>
    </alternativeName>
</protein>
<dbReference type="Gene3D" id="3.40.50.10750">
    <property type="entry name" value="Isocitrate/Isopropylmalate dehydrogenase-like"/>
    <property type="match status" value="1"/>
</dbReference>
<evidence type="ECO:0000256" key="8">
    <source>
        <dbReference type="ARBA" id="ARBA00031108"/>
    </source>
</evidence>
<feature type="domain" description="Phosphate acetyl/butaryl transferase" evidence="9">
    <location>
        <begin position="10"/>
        <end position="340"/>
    </location>
</feature>
<dbReference type="SUPFAM" id="SSF53659">
    <property type="entry name" value="Isocitrate/Isopropylmalate dehydrogenase-like"/>
    <property type="match status" value="1"/>
</dbReference>
<organism evidence="10 11">
    <name type="scientific">Syntrophaceticus schinkii</name>
    <dbReference type="NCBI Taxonomy" id="499207"/>
    <lineage>
        <taxon>Bacteria</taxon>
        <taxon>Bacillati</taxon>
        <taxon>Bacillota</taxon>
        <taxon>Clostridia</taxon>
        <taxon>Thermoanaerobacterales</taxon>
        <taxon>Thermoanaerobacterales Family III. Incertae Sedis</taxon>
        <taxon>Syntrophaceticus</taxon>
    </lineage>
</organism>
<dbReference type="Pfam" id="PF01515">
    <property type="entry name" value="PTA_PTB"/>
    <property type="match status" value="1"/>
</dbReference>
<name>A0A0B7MPK8_9FIRM</name>
<keyword evidence="11" id="KW-1185">Reference proteome</keyword>
<dbReference type="RefSeq" id="WP_084711130.1">
    <property type="nucleotide sequence ID" value="NZ_CDRZ01000253.1"/>
</dbReference>
<dbReference type="Gene3D" id="3.40.50.10950">
    <property type="match status" value="1"/>
</dbReference>
<evidence type="ECO:0000256" key="1">
    <source>
        <dbReference type="ARBA" id="ARBA00000705"/>
    </source>
</evidence>
<dbReference type="EC" id="2.3.1.8" evidence="4"/>
<keyword evidence="7 10" id="KW-0012">Acyltransferase</keyword>
<evidence type="ECO:0000313" key="10">
    <source>
        <dbReference type="EMBL" id="CEO89657.1"/>
    </source>
</evidence>
<dbReference type="InterPro" id="IPR002505">
    <property type="entry name" value="PTA_PTB"/>
</dbReference>
<evidence type="ECO:0000256" key="7">
    <source>
        <dbReference type="ARBA" id="ARBA00023315"/>
    </source>
</evidence>
<comment type="pathway">
    <text evidence="2">Metabolic intermediate biosynthesis; acetyl-CoA biosynthesis; acetyl-CoA from acetate: step 2/2.</text>
</comment>
<sequence length="351" mass="37899">MAVVAPKNQIMEGVWAKARQGQKRIVLPETDDARTLVAAEIIDKVDLGKVILLGDKDELNQKAKEAGANIDNLEIIDPLKADKLDEYTEKFFELRKGKVASLDDAKKALENFLYFGTMMVKLDDADGMVAGASNTTADVLRPAFQIVKTAPGISLVSAYFAMIVPDCQYPDLAPDEEKGFFLYADSGGNPDPTAEELADIAITTCETIENIFNAKKAYAAMLSYSTKGSAKHPRIDKVIEATRIANEKRPDLAIDGELQGDSALVERVGKKKAPGSAVAGRANCLIFPDLDSGNINYKLTQYLGKAEAYGPLLQGLDKPINDLSRGASVEDIVNVAAIVAVKAMVPYGKRD</sequence>
<comment type="similarity">
    <text evidence="3">Belongs to the phosphate acetyltransferase and butyryltransferase family.</text>
</comment>
<dbReference type="PANTHER" id="PTHR43356:SF3">
    <property type="entry name" value="PHOSPHATE ACETYLTRANSFERASE"/>
    <property type="match status" value="1"/>
</dbReference>
<dbReference type="InterPro" id="IPR042113">
    <property type="entry name" value="P_AcTrfase_dom1"/>
</dbReference>
<dbReference type="Proteomes" id="UP000046155">
    <property type="component" value="Unassembled WGS sequence"/>
</dbReference>
<dbReference type="PIRSF" id="PIRSF000428">
    <property type="entry name" value="P_Ac_trans"/>
    <property type="match status" value="1"/>
</dbReference>
<dbReference type="NCBIfam" id="TIGR00651">
    <property type="entry name" value="pta"/>
    <property type="match status" value="1"/>
</dbReference>
<dbReference type="InterPro" id="IPR042112">
    <property type="entry name" value="P_AcTrfase_dom2"/>
</dbReference>
<comment type="catalytic activity">
    <reaction evidence="1">
        <text>acetyl-CoA + phosphate = acetyl phosphate + CoA</text>
        <dbReference type="Rhea" id="RHEA:19521"/>
        <dbReference type="ChEBI" id="CHEBI:22191"/>
        <dbReference type="ChEBI" id="CHEBI:43474"/>
        <dbReference type="ChEBI" id="CHEBI:57287"/>
        <dbReference type="ChEBI" id="CHEBI:57288"/>
        <dbReference type="EC" id="2.3.1.8"/>
    </reaction>
</comment>
<evidence type="ECO:0000256" key="6">
    <source>
        <dbReference type="ARBA" id="ARBA00022679"/>
    </source>
</evidence>
<evidence type="ECO:0000256" key="5">
    <source>
        <dbReference type="ARBA" id="ARBA00021528"/>
    </source>
</evidence>
<evidence type="ECO:0000256" key="4">
    <source>
        <dbReference type="ARBA" id="ARBA00012707"/>
    </source>
</evidence>
<dbReference type="AlphaFoldDB" id="A0A0B7MPK8"/>
<dbReference type="OrthoDB" id="9805787at2"/>
<evidence type="ECO:0000256" key="3">
    <source>
        <dbReference type="ARBA" id="ARBA00005656"/>
    </source>
</evidence>
<accession>A0A0B7MPK8</accession>
<dbReference type="GO" id="GO:0008959">
    <property type="term" value="F:phosphate acetyltransferase activity"/>
    <property type="evidence" value="ECO:0007669"/>
    <property type="project" value="UniProtKB-EC"/>
</dbReference>
<keyword evidence="6 10" id="KW-0808">Transferase</keyword>
<dbReference type="NCBIfam" id="NF007233">
    <property type="entry name" value="PRK09653.1"/>
    <property type="match status" value="1"/>
</dbReference>
<evidence type="ECO:0000259" key="9">
    <source>
        <dbReference type="Pfam" id="PF01515"/>
    </source>
</evidence>
<dbReference type="InterPro" id="IPR004614">
    <property type="entry name" value="P_AcTrfase"/>
</dbReference>